<gene>
    <name evidence="2" type="ORF">EVAR_26574_1</name>
</gene>
<sequence>MRPRARGELEADPSEAAESPRKDVTFQHQETQSKAREENKRCIRRETSSTAIVASGCALAGRGRNGDAIRTAYTRREKKFYSSFTSASSLAE</sequence>
<dbReference type="AlphaFoldDB" id="A0A4C1W6G9"/>
<comment type="caution">
    <text evidence="2">The sequence shown here is derived from an EMBL/GenBank/DDBJ whole genome shotgun (WGS) entry which is preliminary data.</text>
</comment>
<accession>A0A4C1W6G9</accession>
<keyword evidence="3" id="KW-1185">Reference proteome</keyword>
<evidence type="ECO:0000256" key="1">
    <source>
        <dbReference type="SAM" id="MobiDB-lite"/>
    </source>
</evidence>
<organism evidence="2 3">
    <name type="scientific">Eumeta variegata</name>
    <name type="common">Bagworm moth</name>
    <name type="synonym">Eumeta japonica</name>
    <dbReference type="NCBI Taxonomy" id="151549"/>
    <lineage>
        <taxon>Eukaryota</taxon>
        <taxon>Metazoa</taxon>
        <taxon>Ecdysozoa</taxon>
        <taxon>Arthropoda</taxon>
        <taxon>Hexapoda</taxon>
        <taxon>Insecta</taxon>
        <taxon>Pterygota</taxon>
        <taxon>Neoptera</taxon>
        <taxon>Endopterygota</taxon>
        <taxon>Lepidoptera</taxon>
        <taxon>Glossata</taxon>
        <taxon>Ditrysia</taxon>
        <taxon>Tineoidea</taxon>
        <taxon>Psychidae</taxon>
        <taxon>Oiketicinae</taxon>
        <taxon>Eumeta</taxon>
    </lineage>
</organism>
<dbReference type="EMBL" id="BGZK01000477">
    <property type="protein sequence ID" value="GBP46129.1"/>
    <property type="molecule type" value="Genomic_DNA"/>
</dbReference>
<dbReference type="Proteomes" id="UP000299102">
    <property type="component" value="Unassembled WGS sequence"/>
</dbReference>
<protein>
    <submittedName>
        <fullName evidence="2">Uncharacterized protein</fullName>
    </submittedName>
</protein>
<name>A0A4C1W6G9_EUMVA</name>
<evidence type="ECO:0000313" key="2">
    <source>
        <dbReference type="EMBL" id="GBP46129.1"/>
    </source>
</evidence>
<feature type="region of interest" description="Disordered" evidence="1">
    <location>
        <begin position="1"/>
        <end position="42"/>
    </location>
</feature>
<proteinExistence type="predicted"/>
<feature type="compositionally biased region" description="Basic and acidic residues" evidence="1">
    <location>
        <begin position="18"/>
        <end position="42"/>
    </location>
</feature>
<reference evidence="2 3" key="1">
    <citation type="journal article" date="2019" name="Commun. Biol.">
        <title>The bagworm genome reveals a unique fibroin gene that provides high tensile strength.</title>
        <authorList>
            <person name="Kono N."/>
            <person name="Nakamura H."/>
            <person name="Ohtoshi R."/>
            <person name="Tomita M."/>
            <person name="Numata K."/>
            <person name="Arakawa K."/>
        </authorList>
    </citation>
    <scope>NUCLEOTIDE SEQUENCE [LARGE SCALE GENOMIC DNA]</scope>
</reference>
<evidence type="ECO:0000313" key="3">
    <source>
        <dbReference type="Proteomes" id="UP000299102"/>
    </source>
</evidence>